<comment type="caution">
    <text evidence="7">The sequence shown here is derived from an EMBL/GenBank/DDBJ whole genome shotgun (WGS) entry which is preliminary data.</text>
</comment>
<gene>
    <name evidence="7" type="ORF">BN963_SGAL_01099</name>
</gene>
<feature type="transmembrane region" description="Helical" evidence="6">
    <location>
        <begin position="173"/>
        <end position="193"/>
    </location>
</feature>
<feature type="transmembrane region" description="Helical" evidence="6">
    <location>
        <begin position="364"/>
        <end position="383"/>
    </location>
</feature>
<dbReference type="PANTHER" id="PTHR30250:SF11">
    <property type="entry name" value="O-ANTIGEN TRANSPORTER-RELATED"/>
    <property type="match status" value="1"/>
</dbReference>
<feature type="transmembrane region" description="Helical" evidence="6">
    <location>
        <begin position="86"/>
        <end position="106"/>
    </location>
</feature>
<feature type="transmembrane region" description="Helical" evidence="6">
    <location>
        <begin position="298"/>
        <end position="320"/>
    </location>
</feature>
<evidence type="ECO:0000256" key="3">
    <source>
        <dbReference type="ARBA" id="ARBA00022692"/>
    </source>
</evidence>
<sequence length="422" mass="48157">MIKLLKIGQKASQKEVFTWNILGSLASAAMSTLLLLSVARLLDSYNADVFSIAYAVGNLLITVATFQVRDFQATDIKEKYSFNNYFYARTLTILIMMLVAVGYVFIHGYDAYKSLCVLLICFYRSSDALSDVFQGMFQQHERLDIAGKSLFFRNGFIFVGFTIALIITHELLLSLIIMNVLSFAFVFVFDFWLSRYFSKIKVFHFSFKQIKGLLIESSPLFINAFMLVSIYNQPKYALDNLFERGLLEVGVQTDFNILFMPVFAMNLTMIFFRPMMTQMAIFLERKEFESFVHYRRKLLQLLVVISFLILAVVSVIGVPILNIVYSTNLNRYLFAFIILMAGGIASTFATVCDNILTVLRKQKLLVISFASGFCVSYLSANPLVEHYGIYGASISFTLSMLTWLLVSLVIYFSAKDSYKEKK</sequence>
<dbReference type="EMBL" id="CCBC010000144">
    <property type="protein sequence ID" value="CDO17905.1"/>
    <property type="molecule type" value="Genomic_DNA"/>
</dbReference>
<organism evidence="7 8">
    <name type="scientific">Streptococcus gallolyticus</name>
    <dbReference type="NCBI Taxonomy" id="315405"/>
    <lineage>
        <taxon>Bacteria</taxon>
        <taxon>Bacillati</taxon>
        <taxon>Bacillota</taxon>
        <taxon>Bacilli</taxon>
        <taxon>Lactobacillales</taxon>
        <taxon>Streptococcaceae</taxon>
        <taxon>Streptococcus</taxon>
    </lineage>
</organism>
<evidence type="ECO:0000313" key="8">
    <source>
        <dbReference type="Proteomes" id="UP000027584"/>
    </source>
</evidence>
<evidence type="ECO:0000313" key="7">
    <source>
        <dbReference type="EMBL" id="CDO17905.1"/>
    </source>
</evidence>
<dbReference type="PANTHER" id="PTHR30250">
    <property type="entry name" value="PST FAMILY PREDICTED COLANIC ACID TRANSPORTER"/>
    <property type="match status" value="1"/>
</dbReference>
<feature type="transmembrane region" description="Helical" evidence="6">
    <location>
        <begin position="332"/>
        <end position="352"/>
    </location>
</feature>
<evidence type="ECO:0000256" key="1">
    <source>
        <dbReference type="ARBA" id="ARBA00004651"/>
    </source>
</evidence>
<reference evidence="7 8" key="2">
    <citation type="submission" date="2014-05" db="EMBL/GenBank/DDBJ databases">
        <title>Genome sequence of Streptococcus gallolyticus.</title>
        <authorList>
            <person name="Del Campo R."/>
        </authorList>
    </citation>
    <scope>NUCLEOTIDE SEQUENCE [LARGE SCALE GENOMIC DNA]</scope>
    <source>
        <strain evidence="7 8">LMG17956</strain>
    </source>
</reference>
<protein>
    <submittedName>
        <fullName evidence="7">Polysaccharide biosynthesis protein</fullName>
    </submittedName>
</protein>
<evidence type="ECO:0000256" key="6">
    <source>
        <dbReference type="SAM" id="Phobius"/>
    </source>
</evidence>
<feature type="transmembrane region" description="Helical" evidence="6">
    <location>
        <begin position="150"/>
        <end position="167"/>
    </location>
</feature>
<name>A0A060RHC6_9STRE</name>
<evidence type="ECO:0000256" key="5">
    <source>
        <dbReference type="ARBA" id="ARBA00023136"/>
    </source>
</evidence>
<feature type="transmembrane region" description="Helical" evidence="6">
    <location>
        <begin position="213"/>
        <end position="231"/>
    </location>
</feature>
<feature type="transmembrane region" description="Helical" evidence="6">
    <location>
        <begin position="48"/>
        <end position="66"/>
    </location>
</feature>
<feature type="transmembrane region" description="Helical" evidence="6">
    <location>
        <begin position="389"/>
        <end position="412"/>
    </location>
</feature>
<dbReference type="InterPro" id="IPR050833">
    <property type="entry name" value="Poly_Biosynth_Transport"/>
</dbReference>
<feature type="transmembrane region" description="Helical" evidence="6">
    <location>
        <begin position="257"/>
        <end position="277"/>
    </location>
</feature>
<dbReference type="Proteomes" id="UP000027584">
    <property type="component" value="Unassembled WGS sequence"/>
</dbReference>
<proteinExistence type="predicted"/>
<dbReference type="AlphaFoldDB" id="A0A060RHC6"/>
<feature type="transmembrane region" description="Helical" evidence="6">
    <location>
        <begin position="21"/>
        <end position="42"/>
    </location>
</feature>
<reference evidence="7 8" key="1">
    <citation type="submission" date="2014-02" db="EMBL/GenBank/DDBJ databases">
        <authorList>
            <person name="Manrique M."/>
        </authorList>
    </citation>
    <scope>NUCLEOTIDE SEQUENCE [LARGE SCALE GENOMIC DNA]</scope>
    <source>
        <strain evidence="7 8">LMG17956</strain>
    </source>
</reference>
<accession>A0A060RHC6</accession>
<comment type="subcellular location">
    <subcellularLocation>
        <location evidence="1">Cell membrane</location>
        <topology evidence="1">Multi-pass membrane protein</topology>
    </subcellularLocation>
</comment>
<keyword evidence="3 6" id="KW-0812">Transmembrane</keyword>
<keyword evidence="2" id="KW-1003">Cell membrane</keyword>
<keyword evidence="5 6" id="KW-0472">Membrane</keyword>
<evidence type="ECO:0000256" key="4">
    <source>
        <dbReference type="ARBA" id="ARBA00022989"/>
    </source>
</evidence>
<dbReference type="GO" id="GO:0005886">
    <property type="term" value="C:plasma membrane"/>
    <property type="evidence" value="ECO:0007669"/>
    <property type="project" value="UniProtKB-SubCell"/>
</dbReference>
<keyword evidence="4 6" id="KW-1133">Transmembrane helix</keyword>
<evidence type="ECO:0000256" key="2">
    <source>
        <dbReference type="ARBA" id="ARBA00022475"/>
    </source>
</evidence>